<feature type="transmembrane region" description="Helical" evidence="8">
    <location>
        <begin position="170"/>
        <end position="190"/>
    </location>
</feature>
<dbReference type="RefSeq" id="WP_063739618.1">
    <property type="nucleotide sequence ID" value="NZ_BAAAUZ010000013.1"/>
</dbReference>
<dbReference type="PANTHER" id="PTHR34856:SF2">
    <property type="entry name" value="PROTEIN NRFD"/>
    <property type="match status" value="1"/>
</dbReference>
<evidence type="ECO:0000256" key="1">
    <source>
        <dbReference type="ARBA" id="ARBA00004651"/>
    </source>
</evidence>
<evidence type="ECO:0000256" key="4">
    <source>
        <dbReference type="ARBA" id="ARBA00022692"/>
    </source>
</evidence>
<feature type="transmembrane region" description="Helical" evidence="8">
    <location>
        <begin position="143"/>
        <end position="163"/>
    </location>
</feature>
<dbReference type="EMBL" id="BSFQ01000002">
    <property type="protein sequence ID" value="GLL09389.1"/>
    <property type="molecule type" value="Genomic_DNA"/>
</dbReference>
<feature type="transmembrane region" description="Helical" evidence="8">
    <location>
        <begin position="210"/>
        <end position="230"/>
    </location>
</feature>
<dbReference type="GO" id="GO:0005886">
    <property type="term" value="C:plasma membrane"/>
    <property type="evidence" value="ECO:0007669"/>
    <property type="project" value="UniProtKB-SubCell"/>
</dbReference>
<feature type="transmembrane region" description="Helical" evidence="8">
    <location>
        <begin position="103"/>
        <end position="123"/>
    </location>
</feature>
<dbReference type="InterPro" id="IPR052049">
    <property type="entry name" value="Electron_transfer_protein"/>
</dbReference>
<evidence type="ECO:0000256" key="6">
    <source>
        <dbReference type="ARBA" id="ARBA00023136"/>
    </source>
</evidence>
<comment type="similarity">
    <text evidence="2">Belongs to the NrfD family.</text>
</comment>
<accession>A0A9W6NU44</accession>
<sequence length="365" mass="37085">MSESEVTRDGVRGGRPDREATTGAVRADGRQGGRRRRGRARAERAMVPDADFRSYYGMPILNPPVWTAPDIPGYLFLGGLAGASSVLGAGARASGRPGLARSSTVAALGGGLLSLVALVHDLGKPARFLNMLRVVKVTSPMSVGSWLLAGYVPLAGVAAASAVTGRLPRVGAAATTGAAALGPAVASYTAALISDTAVPAWHDGHREMPYVFVGSGATAAGGLGLVAAPLREQAPARALAVLGVGAELASVELMERRMGMTAEPYSSGTGGRYLRASKVLALAGAAGAVLGRRNRIASALSGAALVAASAATRWGIFHAGLQSAEDPKYTVVPQRQRLEEGRPATGTPTTTPTTTRTPAAPAGEH</sequence>
<keyword evidence="4 8" id="KW-0812">Transmembrane</keyword>
<dbReference type="Gene3D" id="1.20.1630.10">
    <property type="entry name" value="Formate dehydrogenase/DMSO reductase domain"/>
    <property type="match status" value="1"/>
</dbReference>
<dbReference type="AlphaFoldDB" id="A0A9W6NU44"/>
<feature type="compositionally biased region" description="Low complexity" evidence="7">
    <location>
        <begin position="343"/>
        <end position="365"/>
    </location>
</feature>
<dbReference type="Proteomes" id="UP001143463">
    <property type="component" value="Unassembled WGS sequence"/>
</dbReference>
<evidence type="ECO:0000256" key="8">
    <source>
        <dbReference type="SAM" id="Phobius"/>
    </source>
</evidence>
<evidence type="ECO:0000256" key="5">
    <source>
        <dbReference type="ARBA" id="ARBA00022989"/>
    </source>
</evidence>
<reference evidence="9" key="1">
    <citation type="journal article" date="2014" name="Int. J. Syst. Evol. Microbiol.">
        <title>Complete genome sequence of Corynebacterium casei LMG S-19264T (=DSM 44701T), isolated from a smear-ripened cheese.</title>
        <authorList>
            <consortium name="US DOE Joint Genome Institute (JGI-PGF)"/>
            <person name="Walter F."/>
            <person name="Albersmeier A."/>
            <person name="Kalinowski J."/>
            <person name="Ruckert C."/>
        </authorList>
    </citation>
    <scope>NUCLEOTIDE SEQUENCE</scope>
    <source>
        <strain evidence="9">VKM Ac-1069</strain>
    </source>
</reference>
<dbReference type="InterPro" id="IPR005614">
    <property type="entry name" value="NrfD-like"/>
</dbReference>
<organism evidence="9 10">
    <name type="scientific">Pseudonocardia halophobica</name>
    <dbReference type="NCBI Taxonomy" id="29401"/>
    <lineage>
        <taxon>Bacteria</taxon>
        <taxon>Bacillati</taxon>
        <taxon>Actinomycetota</taxon>
        <taxon>Actinomycetes</taxon>
        <taxon>Pseudonocardiales</taxon>
        <taxon>Pseudonocardiaceae</taxon>
        <taxon>Pseudonocardia</taxon>
    </lineage>
</organism>
<protein>
    <submittedName>
        <fullName evidence="9">Polysulfide reductase</fullName>
    </submittedName>
</protein>
<name>A0A9W6NU44_9PSEU</name>
<evidence type="ECO:0000313" key="9">
    <source>
        <dbReference type="EMBL" id="GLL09389.1"/>
    </source>
</evidence>
<dbReference type="PANTHER" id="PTHR34856">
    <property type="entry name" value="PROTEIN NRFD"/>
    <property type="match status" value="1"/>
</dbReference>
<comment type="subcellular location">
    <subcellularLocation>
        <location evidence="1">Cell membrane</location>
        <topology evidence="1">Multi-pass membrane protein</topology>
    </subcellularLocation>
</comment>
<feature type="region of interest" description="Disordered" evidence="7">
    <location>
        <begin position="1"/>
        <end position="43"/>
    </location>
</feature>
<keyword evidence="5 8" id="KW-1133">Transmembrane helix</keyword>
<keyword evidence="10" id="KW-1185">Reference proteome</keyword>
<keyword evidence="6 8" id="KW-0472">Membrane</keyword>
<feature type="compositionally biased region" description="Basic and acidic residues" evidence="7">
    <location>
        <begin position="1"/>
        <end position="20"/>
    </location>
</feature>
<evidence type="ECO:0000256" key="2">
    <source>
        <dbReference type="ARBA" id="ARBA00008929"/>
    </source>
</evidence>
<proteinExistence type="inferred from homology"/>
<dbReference type="Pfam" id="PF03916">
    <property type="entry name" value="NrfD"/>
    <property type="match status" value="1"/>
</dbReference>
<reference evidence="9" key="2">
    <citation type="submission" date="2023-01" db="EMBL/GenBank/DDBJ databases">
        <authorList>
            <person name="Sun Q."/>
            <person name="Evtushenko L."/>
        </authorList>
    </citation>
    <scope>NUCLEOTIDE SEQUENCE</scope>
    <source>
        <strain evidence="9">VKM Ac-1069</strain>
    </source>
</reference>
<evidence type="ECO:0000313" key="10">
    <source>
        <dbReference type="Proteomes" id="UP001143463"/>
    </source>
</evidence>
<feature type="transmembrane region" description="Helical" evidence="8">
    <location>
        <begin position="71"/>
        <end position="91"/>
    </location>
</feature>
<keyword evidence="3" id="KW-1003">Cell membrane</keyword>
<gene>
    <name evidence="9" type="ORF">GCM10017577_05290</name>
</gene>
<evidence type="ECO:0000256" key="7">
    <source>
        <dbReference type="SAM" id="MobiDB-lite"/>
    </source>
</evidence>
<feature type="region of interest" description="Disordered" evidence="7">
    <location>
        <begin position="334"/>
        <end position="365"/>
    </location>
</feature>
<evidence type="ECO:0000256" key="3">
    <source>
        <dbReference type="ARBA" id="ARBA00022475"/>
    </source>
</evidence>
<comment type="caution">
    <text evidence="9">The sequence shown here is derived from an EMBL/GenBank/DDBJ whole genome shotgun (WGS) entry which is preliminary data.</text>
</comment>